<proteinExistence type="predicted"/>
<gene>
    <name evidence="1" type="ORF">HP555_11045</name>
</gene>
<evidence type="ECO:0000313" key="2">
    <source>
        <dbReference type="Proteomes" id="UP000596092"/>
    </source>
</evidence>
<organism evidence="1 2">
    <name type="scientific">Desulfobulbus oligotrophicus</name>
    <dbReference type="NCBI Taxonomy" id="1909699"/>
    <lineage>
        <taxon>Bacteria</taxon>
        <taxon>Pseudomonadati</taxon>
        <taxon>Thermodesulfobacteriota</taxon>
        <taxon>Desulfobulbia</taxon>
        <taxon>Desulfobulbales</taxon>
        <taxon>Desulfobulbaceae</taxon>
        <taxon>Desulfobulbus</taxon>
    </lineage>
</organism>
<keyword evidence="2" id="KW-1185">Reference proteome</keyword>
<dbReference type="KEGG" id="dog:HP555_11045"/>
<dbReference type="EMBL" id="CP054140">
    <property type="protein sequence ID" value="QQG66366.1"/>
    <property type="molecule type" value="Genomic_DNA"/>
</dbReference>
<evidence type="ECO:0000313" key="1">
    <source>
        <dbReference type="EMBL" id="QQG66366.1"/>
    </source>
</evidence>
<name>A0A7T6AR31_9BACT</name>
<reference evidence="1 2" key="1">
    <citation type="submission" date="2020-05" db="EMBL/GenBank/DDBJ databases">
        <title>Complete genome of Desulfobulbus oligotrophicus.</title>
        <authorList>
            <person name="Podar M."/>
        </authorList>
    </citation>
    <scope>NUCLEOTIDE SEQUENCE [LARGE SCALE GENOMIC DNA]</scope>
    <source>
        <strain evidence="1 2">Prop6</strain>
    </source>
</reference>
<protein>
    <submittedName>
        <fullName evidence="1">Uncharacterized protein</fullName>
    </submittedName>
</protein>
<sequence length="97" mass="11020">MNLLKHSLLLTHGTVYGRIDPLPWFDLSPKSTNIDQWHNPAYDWKVGLFEQRAMAATVTGPMTDNSPIDFIHWTVAGAVDMSAMTQWQGCLKLLRHI</sequence>
<dbReference type="Proteomes" id="UP000596092">
    <property type="component" value="Chromosome"/>
</dbReference>
<accession>A0A7T6AR31</accession>
<dbReference type="RefSeq" id="WP_199262459.1">
    <property type="nucleotide sequence ID" value="NZ_CP054140.1"/>
</dbReference>
<dbReference type="AlphaFoldDB" id="A0A7T6AR31"/>